<organism evidence="2 3">
    <name type="scientific">Cymbomonas tetramitiformis</name>
    <dbReference type="NCBI Taxonomy" id="36881"/>
    <lineage>
        <taxon>Eukaryota</taxon>
        <taxon>Viridiplantae</taxon>
        <taxon>Chlorophyta</taxon>
        <taxon>Pyramimonadophyceae</taxon>
        <taxon>Pyramimonadales</taxon>
        <taxon>Pyramimonadaceae</taxon>
        <taxon>Cymbomonas</taxon>
    </lineage>
</organism>
<keyword evidence="3" id="KW-1185">Reference proteome</keyword>
<feature type="compositionally biased region" description="Basic and acidic residues" evidence="1">
    <location>
        <begin position="62"/>
        <end position="82"/>
    </location>
</feature>
<feature type="non-terminal residue" evidence="2">
    <location>
        <position position="1"/>
    </location>
</feature>
<reference evidence="2 3" key="1">
    <citation type="journal article" date="2015" name="Genome Biol. Evol.">
        <title>Comparative Genomics of a Bacterivorous Green Alga Reveals Evolutionary Causalities and Consequences of Phago-Mixotrophic Mode of Nutrition.</title>
        <authorList>
            <person name="Burns J.A."/>
            <person name="Paasch A."/>
            <person name="Narechania A."/>
            <person name="Kim E."/>
        </authorList>
    </citation>
    <scope>NUCLEOTIDE SEQUENCE [LARGE SCALE GENOMIC DNA]</scope>
    <source>
        <strain evidence="2 3">PLY_AMNH</strain>
    </source>
</reference>
<feature type="non-terminal residue" evidence="2">
    <location>
        <position position="154"/>
    </location>
</feature>
<feature type="compositionally biased region" description="Basic and acidic residues" evidence="1">
    <location>
        <begin position="14"/>
        <end position="23"/>
    </location>
</feature>
<evidence type="ECO:0000313" key="3">
    <source>
        <dbReference type="Proteomes" id="UP001190700"/>
    </source>
</evidence>
<feature type="compositionally biased region" description="Acidic residues" evidence="1">
    <location>
        <begin position="32"/>
        <end position="47"/>
    </location>
</feature>
<comment type="caution">
    <text evidence="2">The sequence shown here is derived from an EMBL/GenBank/DDBJ whole genome shotgun (WGS) entry which is preliminary data.</text>
</comment>
<name>A0AAE0KX26_9CHLO</name>
<evidence type="ECO:0000313" key="2">
    <source>
        <dbReference type="EMBL" id="KAK3263852.1"/>
    </source>
</evidence>
<dbReference type="EMBL" id="LGRX02014997">
    <property type="protein sequence ID" value="KAK3263852.1"/>
    <property type="molecule type" value="Genomic_DNA"/>
</dbReference>
<dbReference type="AlphaFoldDB" id="A0AAE0KX26"/>
<accession>A0AAE0KX26</accession>
<evidence type="ECO:0000256" key="1">
    <source>
        <dbReference type="SAM" id="MobiDB-lite"/>
    </source>
</evidence>
<gene>
    <name evidence="2" type="ORF">CYMTET_27372</name>
</gene>
<dbReference type="Proteomes" id="UP001190700">
    <property type="component" value="Unassembled WGS sequence"/>
</dbReference>
<sequence>GVLRSDADNGVLRSDADNMEVSRRMLKIPGGPEEDADNKGPEEDDDNMGVLRSDADVMGVLRSDDDNMGDAKRSAQETRLQNEVEWDQGEQSVEMYYMGREGMIVKGTVNGRRIVRRDSRMKSKGAREEEPKFDKDLSISVMPGVTARLAQSCQ</sequence>
<feature type="region of interest" description="Disordered" evidence="1">
    <location>
        <begin position="1"/>
        <end position="86"/>
    </location>
</feature>
<protein>
    <submittedName>
        <fullName evidence="2">Uncharacterized protein</fullName>
    </submittedName>
</protein>
<proteinExistence type="predicted"/>